<protein>
    <submittedName>
        <fullName evidence="2">Uncharacterized protein</fullName>
    </submittedName>
</protein>
<dbReference type="Proteomes" id="UP001359559">
    <property type="component" value="Unassembled WGS sequence"/>
</dbReference>
<keyword evidence="1" id="KW-0472">Membrane</keyword>
<accession>A0AAN9PYJ0</accession>
<feature type="transmembrane region" description="Helical" evidence="1">
    <location>
        <begin position="6"/>
        <end position="27"/>
    </location>
</feature>
<reference evidence="2 3" key="1">
    <citation type="submission" date="2024-01" db="EMBL/GenBank/DDBJ databases">
        <title>The genomes of 5 underutilized Papilionoideae crops provide insights into root nodulation and disease resistance.</title>
        <authorList>
            <person name="Yuan L."/>
        </authorList>
    </citation>
    <scope>NUCLEOTIDE SEQUENCE [LARGE SCALE GENOMIC DNA]</scope>
    <source>
        <strain evidence="2">LY-2023</strain>
        <tissue evidence="2">Leaf</tissue>
    </source>
</reference>
<proteinExistence type="predicted"/>
<dbReference type="AlphaFoldDB" id="A0AAN9PYJ0"/>
<comment type="caution">
    <text evidence="2">The sequence shown here is derived from an EMBL/GenBank/DDBJ whole genome shotgun (WGS) entry which is preliminary data.</text>
</comment>
<keyword evidence="1" id="KW-0812">Transmembrane</keyword>
<evidence type="ECO:0000256" key="1">
    <source>
        <dbReference type="SAM" id="Phobius"/>
    </source>
</evidence>
<evidence type="ECO:0000313" key="2">
    <source>
        <dbReference type="EMBL" id="KAK7317315.1"/>
    </source>
</evidence>
<feature type="transmembrane region" description="Helical" evidence="1">
    <location>
        <begin position="39"/>
        <end position="61"/>
    </location>
</feature>
<name>A0AAN9PYJ0_CLITE</name>
<sequence length="79" mass="9473">MFPCCITFNCTAYFIFKKQCIFFILFLDQEHRNVFERKTQCILFTLFSLVLSICLYLLTFIKYVELLCTMILFSSLQVI</sequence>
<organism evidence="2 3">
    <name type="scientific">Clitoria ternatea</name>
    <name type="common">Butterfly pea</name>
    <dbReference type="NCBI Taxonomy" id="43366"/>
    <lineage>
        <taxon>Eukaryota</taxon>
        <taxon>Viridiplantae</taxon>
        <taxon>Streptophyta</taxon>
        <taxon>Embryophyta</taxon>
        <taxon>Tracheophyta</taxon>
        <taxon>Spermatophyta</taxon>
        <taxon>Magnoliopsida</taxon>
        <taxon>eudicotyledons</taxon>
        <taxon>Gunneridae</taxon>
        <taxon>Pentapetalae</taxon>
        <taxon>rosids</taxon>
        <taxon>fabids</taxon>
        <taxon>Fabales</taxon>
        <taxon>Fabaceae</taxon>
        <taxon>Papilionoideae</taxon>
        <taxon>50 kb inversion clade</taxon>
        <taxon>NPAAA clade</taxon>
        <taxon>indigoferoid/millettioid clade</taxon>
        <taxon>Phaseoleae</taxon>
        <taxon>Clitoria</taxon>
    </lineage>
</organism>
<keyword evidence="1" id="KW-1133">Transmembrane helix</keyword>
<dbReference type="EMBL" id="JAYKXN010000001">
    <property type="protein sequence ID" value="KAK7317315.1"/>
    <property type="molecule type" value="Genomic_DNA"/>
</dbReference>
<keyword evidence="3" id="KW-1185">Reference proteome</keyword>
<gene>
    <name evidence="2" type="ORF">RJT34_01435</name>
</gene>
<evidence type="ECO:0000313" key="3">
    <source>
        <dbReference type="Proteomes" id="UP001359559"/>
    </source>
</evidence>